<evidence type="ECO:0000256" key="6">
    <source>
        <dbReference type="ARBA" id="ARBA00023065"/>
    </source>
</evidence>
<dbReference type="GO" id="GO:0009772">
    <property type="term" value="P:photosynthetic electron transport in photosystem II"/>
    <property type="evidence" value="ECO:0000318"/>
    <property type="project" value="GO_Central"/>
</dbReference>
<dbReference type="PhylomeDB" id="A0A022QWL1"/>
<dbReference type="STRING" id="4155.A0A022QWL1"/>
<evidence type="ECO:0000256" key="1">
    <source>
        <dbReference type="ARBA" id="ARBA00004370"/>
    </source>
</evidence>
<gene>
    <name evidence="9" type="ORF">MIMGU_mgv1a012804mg</name>
</gene>
<evidence type="ECO:0000313" key="9">
    <source>
        <dbReference type="EMBL" id="EYU32281.1"/>
    </source>
</evidence>
<dbReference type="eggNOG" id="KOG1662">
    <property type="taxonomic scope" value="Eukaryota"/>
</dbReference>
<dbReference type="Gene3D" id="1.10.520.20">
    <property type="entry name" value="N-terminal domain of the delta subunit of the F1F0-ATP synthase"/>
    <property type="match status" value="1"/>
</dbReference>
<dbReference type="EMBL" id="KI630880">
    <property type="protein sequence ID" value="EYU32281.1"/>
    <property type="molecule type" value="Genomic_DNA"/>
</dbReference>
<protein>
    <recommendedName>
        <fullName evidence="11">ATP synthase delta chain, chloroplastic</fullName>
    </recommendedName>
</protein>
<keyword evidence="5" id="KW-0375">Hydrogen ion transport</keyword>
<evidence type="ECO:0000256" key="8">
    <source>
        <dbReference type="ARBA" id="ARBA00023310"/>
    </source>
</evidence>
<dbReference type="PANTHER" id="PTHR11910">
    <property type="entry name" value="ATP SYNTHASE DELTA CHAIN"/>
    <property type="match status" value="1"/>
</dbReference>
<evidence type="ECO:0008006" key="11">
    <source>
        <dbReference type="Google" id="ProtNLM"/>
    </source>
</evidence>
<evidence type="ECO:0000256" key="4">
    <source>
        <dbReference type="ARBA" id="ARBA00022448"/>
    </source>
</evidence>
<dbReference type="GO" id="GO:0046933">
    <property type="term" value="F:proton-transporting ATP synthase activity, rotational mechanism"/>
    <property type="evidence" value="ECO:0007669"/>
    <property type="project" value="InterPro"/>
</dbReference>
<reference evidence="9 10" key="1">
    <citation type="journal article" date="2013" name="Proc. Natl. Acad. Sci. U.S.A.">
        <title>Fine-scale variation in meiotic recombination in Mimulus inferred from population shotgun sequencing.</title>
        <authorList>
            <person name="Hellsten U."/>
            <person name="Wright K.M."/>
            <person name="Jenkins J."/>
            <person name="Shu S."/>
            <person name="Yuan Y."/>
            <person name="Wessler S.R."/>
            <person name="Schmutz J."/>
            <person name="Willis J.H."/>
            <person name="Rokhsar D.S."/>
        </authorList>
    </citation>
    <scope>NUCLEOTIDE SEQUENCE [LARGE SCALE GENOMIC DNA]</scope>
    <source>
        <strain evidence="10">cv. DUN x IM62</strain>
    </source>
</reference>
<dbReference type="OMA" id="VSSEVKM"/>
<dbReference type="GO" id="GO:0016020">
    <property type="term" value="C:membrane"/>
    <property type="evidence" value="ECO:0007669"/>
    <property type="project" value="UniProtKB-SubCell"/>
</dbReference>
<accession>A0A022QWL1</accession>
<organism evidence="9 10">
    <name type="scientific">Erythranthe guttata</name>
    <name type="common">Yellow monkey flower</name>
    <name type="synonym">Mimulus guttatus</name>
    <dbReference type="NCBI Taxonomy" id="4155"/>
    <lineage>
        <taxon>Eukaryota</taxon>
        <taxon>Viridiplantae</taxon>
        <taxon>Streptophyta</taxon>
        <taxon>Embryophyta</taxon>
        <taxon>Tracheophyta</taxon>
        <taxon>Spermatophyta</taxon>
        <taxon>Magnoliopsida</taxon>
        <taxon>eudicotyledons</taxon>
        <taxon>Gunneridae</taxon>
        <taxon>Pentapetalae</taxon>
        <taxon>asterids</taxon>
        <taxon>lamiids</taxon>
        <taxon>Lamiales</taxon>
        <taxon>Phrymaceae</taxon>
        <taxon>Erythranthe</taxon>
    </lineage>
</organism>
<evidence type="ECO:0000256" key="2">
    <source>
        <dbReference type="ARBA" id="ARBA00007046"/>
    </source>
</evidence>
<keyword evidence="4" id="KW-0813">Transport</keyword>
<dbReference type="AlphaFoldDB" id="A0A022QWL1"/>
<dbReference type="SUPFAM" id="SSF47928">
    <property type="entry name" value="N-terminal domain of the delta subunit of the F1F0-ATP synthase"/>
    <property type="match status" value="1"/>
</dbReference>
<comment type="subcellular location">
    <subcellularLocation>
        <location evidence="1">Membrane</location>
    </subcellularLocation>
</comment>
<sequence length="239" mass="26540">MDTLSGSVSSLKIPTAAATTLRHKSHQLHHHFNHQHPAGHLIISSKQPNNYKTSTPAFTHNHNNNLSTSNNQLPFLNNASSSPVVKQSAGSKAEEFHHKKASTGYAVALLDAARAQNVLELAKKDVKKLSKWLSNEQLSGIIENPNMEKKEKGEILKEIMKKGKFNNKHLGKLVKLLVEKNKVEMITDVLLEFQRMYDELSSNDHQVVLIPAGMKLMEENQILGIAKITGADKVMVITC</sequence>
<dbReference type="KEGG" id="egt:105963938"/>
<dbReference type="OrthoDB" id="1262810at2759"/>
<evidence type="ECO:0000256" key="3">
    <source>
        <dbReference type="ARBA" id="ARBA00011648"/>
    </source>
</evidence>
<dbReference type="InterPro" id="IPR000711">
    <property type="entry name" value="ATPase_OSCP/dsu"/>
</dbReference>
<keyword evidence="10" id="KW-1185">Reference proteome</keyword>
<keyword evidence="8" id="KW-0066">ATP synthesis</keyword>
<evidence type="ECO:0000313" key="10">
    <source>
        <dbReference type="Proteomes" id="UP000030748"/>
    </source>
</evidence>
<evidence type="ECO:0000256" key="5">
    <source>
        <dbReference type="ARBA" id="ARBA00022781"/>
    </source>
</evidence>
<dbReference type="GO" id="GO:0015986">
    <property type="term" value="P:proton motive force-driven ATP synthesis"/>
    <property type="evidence" value="ECO:0000318"/>
    <property type="project" value="GO_Central"/>
</dbReference>
<dbReference type="Proteomes" id="UP000030748">
    <property type="component" value="Unassembled WGS sequence"/>
</dbReference>
<name>A0A022QWL1_ERYGU</name>
<evidence type="ECO:0000256" key="7">
    <source>
        <dbReference type="ARBA" id="ARBA00023136"/>
    </source>
</evidence>
<dbReference type="GO" id="GO:0009773">
    <property type="term" value="P:photosynthetic electron transport in photosystem I"/>
    <property type="evidence" value="ECO:0000318"/>
    <property type="project" value="GO_Central"/>
</dbReference>
<keyword evidence="7" id="KW-0472">Membrane</keyword>
<comment type="similarity">
    <text evidence="2">Belongs to the ATPase delta chain family.</text>
</comment>
<keyword evidence="6" id="KW-0406">Ion transport</keyword>
<dbReference type="InterPro" id="IPR026015">
    <property type="entry name" value="ATP_synth_OSCP/delta_N_sf"/>
</dbReference>
<proteinExistence type="inferred from homology"/>
<dbReference type="Pfam" id="PF00213">
    <property type="entry name" value="OSCP"/>
    <property type="match status" value="1"/>
</dbReference>
<comment type="subunit">
    <text evidence="3">F-type ATPases have 2 components, CF(1) - the catalytic core - and CF(0) - the membrane proton channel. CF(1) has five subunits: alpha(3), beta(3), gamma(1), delta(1), epsilon(1). CF(0) has three main subunits: a, b and c.</text>
</comment>